<evidence type="ECO:0000256" key="2">
    <source>
        <dbReference type="ARBA" id="ARBA00023125"/>
    </source>
</evidence>
<dbReference type="Pfam" id="PF00589">
    <property type="entry name" value="Phage_integrase"/>
    <property type="match status" value="1"/>
</dbReference>
<name>A0ABV7PR20_9ACTN</name>
<evidence type="ECO:0000259" key="4">
    <source>
        <dbReference type="PROSITE" id="PS51898"/>
    </source>
</evidence>
<dbReference type="PROSITE" id="PS51898">
    <property type="entry name" value="TYR_RECOMBINASE"/>
    <property type="match status" value="1"/>
</dbReference>
<feature type="domain" description="Tyr recombinase" evidence="4">
    <location>
        <begin position="47"/>
        <end position="259"/>
    </location>
</feature>
<dbReference type="Gene3D" id="1.10.443.10">
    <property type="entry name" value="Intergrase catalytic core"/>
    <property type="match status" value="1"/>
</dbReference>
<evidence type="ECO:0000256" key="1">
    <source>
        <dbReference type="ARBA" id="ARBA00008857"/>
    </source>
</evidence>
<dbReference type="PANTHER" id="PTHR30349">
    <property type="entry name" value="PHAGE INTEGRASE-RELATED"/>
    <property type="match status" value="1"/>
</dbReference>
<dbReference type="EMBL" id="JBHRWO010000002">
    <property type="protein sequence ID" value="MFC3490971.1"/>
    <property type="molecule type" value="Genomic_DNA"/>
</dbReference>
<proteinExistence type="inferred from homology"/>
<gene>
    <name evidence="5" type="primary">xerC</name>
    <name evidence="5" type="ORF">ACFO8M_00510</name>
</gene>
<comment type="similarity">
    <text evidence="1">Belongs to the 'phage' integrase family.</text>
</comment>
<reference evidence="6" key="1">
    <citation type="journal article" date="2019" name="Int. J. Syst. Evol. Microbiol.">
        <title>The Global Catalogue of Microorganisms (GCM) 10K type strain sequencing project: providing services to taxonomists for standard genome sequencing and annotation.</title>
        <authorList>
            <consortium name="The Broad Institute Genomics Platform"/>
            <consortium name="The Broad Institute Genome Sequencing Center for Infectious Disease"/>
            <person name="Wu L."/>
            <person name="Ma J."/>
        </authorList>
    </citation>
    <scope>NUCLEOTIDE SEQUENCE [LARGE SCALE GENOMIC DNA]</scope>
    <source>
        <strain evidence="6">CGMCC 4.7396</strain>
    </source>
</reference>
<evidence type="ECO:0000256" key="3">
    <source>
        <dbReference type="ARBA" id="ARBA00023172"/>
    </source>
</evidence>
<evidence type="ECO:0000313" key="6">
    <source>
        <dbReference type="Proteomes" id="UP001595712"/>
    </source>
</evidence>
<dbReference type="InterPro" id="IPR002104">
    <property type="entry name" value="Integrase_catalytic"/>
</dbReference>
<comment type="caution">
    <text evidence="5">The sequence shown here is derived from an EMBL/GenBank/DDBJ whole genome shotgun (WGS) entry which is preliminary data.</text>
</comment>
<keyword evidence="2" id="KW-0238">DNA-binding</keyword>
<protein>
    <submittedName>
        <fullName evidence="5">Tyrosine recombinase XerC</fullName>
    </submittedName>
</protein>
<dbReference type="SUPFAM" id="SSF56349">
    <property type="entry name" value="DNA breaking-rejoining enzymes"/>
    <property type="match status" value="1"/>
</dbReference>
<dbReference type="Proteomes" id="UP001595712">
    <property type="component" value="Unassembled WGS sequence"/>
</dbReference>
<dbReference type="InterPro" id="IPR050090">
    <property type="entry name" value="Tyrosine_recombinase_XerCD"/>
</dbReference>
<accession>A0ABV7PR20</accession>
<organism evidence="5 6">
    <name type="scientific">Glycomyces rhizosphaerae</name>
    <dbReference type="NCBI Taxonomy" id="2054422"/>
    <lineage>
        <taxon>Bacteria</taxon>
        <taxon>Bacillati</taxon>
        <taxon>Actinomycetota</taxon>
        <taxon>Actinomycetes</taxon>
        <taxon>Glycomycetales</taxon>
        <taxon>Glycomycetaceae</taxon>
        <taxon>Glycomyces</taxon>
    </lineage>
</organism>
<keyword evidence="3" id="KW-0233">DNA recombination</keyword>
<keyword evidence="6" id="KW-1185">Reference proteome</keyword>
<dbReference type="CDD" id="cd01189">
    <property type="entry name" value="INT_ICEBs1_C_like"/>
    <property type="match status" value="1"/>
</dbReference>
<evidence type="ECO:0000313" key="5">
    <source>
        <dbReference type="EMBL" id="MFC3490971.1"/>
    </source>
</evidence>
<dbReference type="InterPro" id="IPR011010">
    <property type="entry name" value="DNA_brk_join_enz"/>
</dbReference>
<dbReference type="RefSeq" id="WP_387969023.1">
    <property type="nucleotide sequence ID" value="NZ_JBHRWO010000002.1"/>
</dbReference>
<sequence>MAPELASASVNKRLSTLRRVIRFAQARNHVDRNVAALVDAPKGKPGRPSKALTLEQTLLLLDASRGRPIRGYIALSVLTGIRTEEARPLQWRHLHLHPVKGQICSCGQVHPKTLTPYVEMWHSVREDGDTKTPKSRRTVTLPELAVDILTEHQEQQQKWRAEHGWKSEGIVYVFGTRDDTVQVAESVHDKVQAIAAKAGLPGSWTPRELRHTFTSIMSDAGASIELIADLLGHKDTATTWKVYRHQLRPVITKGAELLDEAIRNHRPDLKGPTGANLAP</sequence>
<dbReference type="InterPro" id="IPR013762">
    <property type="entry name" value="Integrase-like_cat_sf"/>
</dbReference>
<dbReference type="PANTHER" id="PTHR30349:SF41">
    <property type="entry name" value="INTEGRASE_RECOMBINASE PROTEIN MJ0367-RELATED"/>
    <property type="match status" value="1"/>
</dbReference>